<dbReference type="PANTHER" id="PTHR11012">
    <property type="entry name" value="PROTEIN KINASE-LIKE DOMAIN-CONTAINING"/>
    <property type="match status" value="1"/>
</dbReference>
<name>A0ABM1LZT2_NICVS</name>
<dbReference type="InterPro" id="IPR015897">
    <property type="entry name" value="CHK_kinase-like"/>
</dbReference>
<dbReference type="SMART" id="SM00587">
    <property type="entry name" value="CHK"/>
    <property type="match status" value="1"/>
</dbReference>
<organism evidence="2 3">
    <name type="scientific">Nicrophorus vespilloides</name>
    <name type="common">Boreal carrion beetle</name>
    <dbReference type="NCBI Taxonomy" id="110193"/>
    <lineage>
        <taxon>Eukaryota</taxon>
        <taxon>Metazoa</taxon>
        <taxon>Ecdysozoa</taxon>
        <taxon>Arthropoda</taxon>
        <taxon>Hexapoda</taxon>
        <taxon>Insecta</taxon>
        <taxon>Pterygota</taxon>
        <taxon>Neoptera</taxon>
        <taxon>Endopterygota</taxon>
        <taxon>Coleoptera</taxon>
        <taxon>Polyphaga</taxon>
        <taxon>Staphyliniformia</taxon>
        <taxon>Silphidae</taxon>
        <taxon>Nicrophorinae</taxon>
        <taxon>Nicrophorus</taxon>
    </lineage>
</organism>
<reference evidence="3" key="1">
    <citation type="submission" date="2025-08" db="UniProtKB">
        <authorList>
            <consortium name="RefSeq"/>
        </authorList>
    </citation>
    <scope>IDENTIFICATION</scope>
    <source>
        <tissue evidence="3">Whole Larva</tissue>
    </source>
</reference>
<feature type="domain" description="CHK kinase-like" evidence="1">
    <location>
        <begin position="130"/>
        <end position="328"/>
    </location>
</feature>
<dbReference type="Pfam" id="PF02958">
    <property type="entry name" value="EcKL"/>
    <property type="match status" value="1"/>
</dbReference>
<dbReference type="Gene3D" id="3.90.1200.10">
    <property type="match status" value="1"/>
</dbReference>
<evidence type="ECO:0000259" key="1">
    <source>
        <dbReference type="SMART" id="SM00587"/>
    </source>
</evidence>
<dbReference type="RefSeq" id="XP_017767832.1">
    <property type="nucleotide sequence ID" value="XM_017912343.1"/>
</dbReference>
<evidence type="ECO:0000313" key="3">
    <source>
        <dbReference type="RefSeq" id="XP_017767832.1"/>
    </source>
</evidence>
<dbReference type="PANTHER" id="PTHR11012:SF30">
    <property type="entry name" value="PROTEIN KINASE-LIKE DOMAIN-CONTAINING"/>
    <property type="match status" value="1"/>
</dbReference>
<dbReference type="InterPro" id="IPR011009">
    <property type="entry name" value="Kinase-like_dom_sf"/>
</dbReference>
<accession>A0ABM1LZT2</accession>
<dbReference type="GeneID" id="108556296"/>
<dbReference type="Proteomes" id="UP000695000">
    <property type="component" value="Unplaced"/>
</dbReference>
<keyword evidence="2" id="KW-1185">Reference proteome</keyword>
<evidence type="ECO:0000313" key="2">
    <source>
        <dbReference type="Proteomes" id="UP000695000"/>
    </source>
</evidence>
<sequence>MSKLITEIRPQTREIIEKHLEGLSYSEIEIDVEKGSAKGDNYLGIITKATVKAKSKEGVKRTFHWIIKNASDNEEFRLLMHIKNLFTREIYIYQSVFPEFFKLQDELNIKDRFENVPHVHTIFDGVPETIIMEDLKEQGYVMLNRRKPLDYDHCMMALKEYAKFHALSFALKHKRPGVFKQLSDNLHENFFSVMGVEGMNINMANLNDKVFKAMKPEDEEALDKFKKYSENAFGMAVDQIQAESAGEYAVVTHGDSWVNNILYKYDDKSQPEVPTSLSIIDFQMSRLGSPALDLIYFIFTCTSKELRDSHLQEMLQVYHKSLTDFLRQFSLDTEKVYPYSILQDHMRQFSAYGLMMTIMVTHLMMSEGDETPDLENADLTDHAGFESSFIYESKNEALFGERIRDVVIDMAAQNYI</sequence>
<gene>
    <name evidence="3" type="primary">LOC108556296</name>
</gene>
<dbReference type="SUPFAM" id="SSF56112">
    <property type="entry name" value="Protein kinase-like (PK-like)"/>
    <property type="match status" value="1"/>
</dbReference>
<dbReference type="InterPro" id="IPR004119">
    <property type="entry name" value="EcKL"/>
</dbReference>
<protein>
    <submittedName>
        <fullName evidence="3">Uncharacterized protein LOC108556296</fullName>
    </submittedName>
</protein>
<proteinExistence type="predicted"/>